<feature type="non-terminal residue" evidence="1">
    <location>
        <position position="43"/>
    </location>
</feature>
<proteinExistence type="predicted"/>
<name>A0A1A7XSP0_9TELE</name>
<dbReference type="EMBL" id="HADW01019405">
    <property type="protein sequence ID" value="SBP20805.1"/>
    <property type="molecule type" value="Transcribed_RNA"/>
</dbReference>
<accession>A0A1A7XSP0</accession>
<sequence>CFHSRASRIPNIFTTKVLPKFLFSILKGRGTENWNICSASLGG</sequence>
<reference evidence="1" key="2">
    <citation type="submission" date="2016-06" db="EMBL/GenBank/DDBJ databases">
        <title>The genome of a short-lived fish provides insights into sex chromosome evolution and the genetic control of aging.</title>
        <authorList>
            <person name="Reichwald K."/>
            <person name="Felder M."/>
            <person name="Petzold A."/>
            <person name="Koch P."/>
            <person name="Groth M."/>
            <person name="Platzer M."/>
        </authorList>
    </citation>
    <scope>NUCLEOTIDE SEQUENCE</scope>
    <source>
        <tissue evidence="1">Brain</tissue>
    </source>
</reference>
<dbReference type="AlphaFoldDB" id="A0A1A7XSP0"/>
<evidence type="ECO:0000313" key="1">
    <source>
        <dbReference type="EMBL" id="SBP20805.1"/>
    </source>
</evidence>
<feature type="non-terminal residue" evidence="1">
    <location>
        <position position="1"/>
    </location>
</feature>
<organism evidence="1">
    <name type="scientific">Iconisemion striatum</name>
    <dbReference type="NCBI Taxonomy" id="60296"/>
    <lineage>
        <taxon>Eukaryota</taxon>
        <taxon>Metazoa</taxon>
        <taxon>Chordata</taxon>
        <taxon>Craniata</taxon>
        <taxon>Vertebrata</taxon>
        <taxon>Euteleostomi</taxon>
        <taxon>Actinopterygii</taxon>
        <taxon>Neopterygii</taxon>
        <taxon>Teleostei</taxon>
        <taxon>Neoteleostei</taxon>
        <taxon>Acanthomorphata</taxon>
        <taxon>Ovalentaria</taxon>
        <taxon>Atherinomorphae</taxon>
        <taxon>Cyprinodontiformes</taxon>
        <taxon>Nothobranchiidae</taxon>
        <taxon>Iconisemion</taxon>
    </lineage>
</organism>
<gene>
    <name evidence="1" type="primary">Nfu_g_1_004096</name>
</gene>
<reference evidence="1" key="1">
    <citation type="submission" date="2016-05" db="EMBL/GenBank/DDBJ databases">
        <authorList>
            <person name="Lavstsen T."/>
            <person name="Jespersen J.S."/>
        </authorList>
    </citation>
    <scope>NUCLEOTIDE SEQUENCE</scope>
    <source>
        <tissue evidence="1">Brain</tissue>
    </source>
</reference>
<protein>
    <submittedName>
        <fullName evidence="1">Uncharacterized protein</fullName>
    </submittedName>
</protein>